<dbReference type="SUPFAM" id="SSF51182">
    <property type="entry name" value="RmlC-like cupins"/>
    <property type="match status" value="1"/>
</dbReference>
<dbReference type="PATRIC" id="fig|999408.3.peg.3050"/>
<keyword evidence="1" id="KW-0805">Transcription regulation</keyword>
<dbReference type="PROSITE" id="PS01124">
    <property type="entry name" value="HTH_ARAC_FAMILY_2"/>
    <property type="match status" value="1"/>
</dbReference>
<dbReference type="PANTHER" id="PTHR43280">
    <property type="entry name" value="ARAC-FAMILY TRANSCRIPTIONAL REGULATOR"/>
    <property type="match status" value="1"/>
</dbReference>
<reference evidence="5 6" key="1">
    <citation type="submission" date="2013-01" db="EMBL/GenBank/DDBJ databases">
        <title>The Genome Sequence of Clostridium clostridioforme 90A8.</title>
        <authorList>
            <consortium name="The Broad Institute Genome Sequencing Platform"/>
            <person name="Earl A."/>
            <person name="Ward D."/>
            <person name="Feldgarden M."/>
            <person name="Gevers D."/>
            <person name="Courvalin P."/>
            <person name="Lambert T."/>
            <person name="Walker B."/>
            <person name="Young S.K."/>
            <person name="Zeng Q."/>
            <person name="Gargeya S."/>
            <person name="Fitzgerald M."/>
            <person name="Haas B."/>
            <person name="Abouelleil A."/>
            <person name="Alvarado L."/>
            <person name="Arachchi H.M."/>
            <person name="Berlin A.M."/>
            <person name="Chapman S.B."/>
            <person name="Dewar J."/>
            <person name="Goldberg J."/>
            <person name="Griggs A."/>
            <person name="Gujja S."/>
            <person name="Hansen M."/>
            <person name="Howarth C."/>
            <person name="Imamovic A."/>
            <person name="Larimer J."/>
            <person name="McCowan C."/>
            <person name="Murphy C."/>
            <person name="Neiman D."/>
            <person name="Pearson M."/>
            <person name="Priest M."/>
            <person name="Roberts A."/>
            <person name="Saif S."/>
            <person name="Shea T."/>
            <person name="Sisk P."/>
            <person name="Sykes S."/>
            <person name="Wortman J."/>
            <person name="Nusbaum C."/>
            <person name="Birren B."/>
        </authorList>
    </citation>
    <scope>NUCLEOTIDE SEQUENCE [LARGE SCALE GENOMIC DNA]</scope>
    <source>
        <strain evidence="5 6">90A8</strain>
    </source>
</reference>
<dbReference type="PRINTS" id="PR00032">
    <property type="entry name" value="HTHARAC"/>
</dbReference>
<dbReference type="InterPro" id="IPR009057">
    <property type="entry name" value="Homeodomain-like_sf"/>
</dbReference>
<dbReference type="RefSeq" id="WP_002596001.1">
    <property type="nucleotide sequence ID" value="NZ_KB851022.1"/>
</dbReference>
<comment type="caution">
    <text evidence="5">The sequence shown here is derived from an EMBL/GenBank/DDBJ whole genome shotgun (WGS) entry which is preliminary data.</text>
</comment>
<dbReference type="InterPro" id="IPR014710">
    <property type="entry name" value="RmlC-like_jellyroll"/>
</dbReference>
<dbReference type="GO" id="GO:0043565">
    <property type="term" value="F:sequence-specific DNA binding"/>
    <property type="evidence" value="ECO:0007669"/>
    <property type="project" value="InterPro"/>
</dbReference>
<feature type="domain" description="HTH araC/xylS-type" evidence="4">
    <location>
        <begin position="200"/>
        <end position="297"/>
    </location>
</feature>
<sequence>MALSACNTEAVLDKTGKEIMQRGSSLFPLACFFDNVSKKPIPLHWHDEIEAFAVVSGKIKVMVGVETVTLSEHESILINSGILHGISANSNKECGLKCICWEPSITGGRENSVFWQNYTRPFISDKQNLCYVKIGMESENDRKMNALILEAWQQCADEPKGYEIDVRYELSKLISIIITNKPEHVNAREKNSIRQEERLKMMLAYIHLHYADKITIKQIADYAMVSTSEVLRCFRMTLGISPIKYTKDYRLEKAALALEHNSSVSEVAYSCGFNDMSYFAKEFKKKYGKAPNQFKMQ</sequence>
<dbReference type="Gene3D" id="1.10.10.60">
    <property type="entry name" value="Homeodomain-like"/>
    <property type="match status" value="2"/>
</dbReference>
<dbReference type="Gene3D" id="2.60.120.10">
    <property type="entry name" value="Jelly Rolls"/>
    <property type="match status" value="1"/>
</dbReference>
<dbReference type="EMBL" id="AGYR01000031">
    <property type="protein sequence ID" value="ENZ13484.1"/>
    <property type="molecule type" value="Genomic_DNA"/>
</dbReference>
<dbReference type="GO" id="GO:0003700">
    <property type="term" value="F:DNA-binding transcription factor activity"/>
    <property type="evidence" value="ECO:0007669"/>
    <property type="project" value="InterPro"/>
</dbReference>
<dbReference type="InterPro" id="IPR020449">
    <property type="entry name" value="Tscrpt_reg_AraC-type_HTH"/>
</dbReference>
<name>A0A0E2HAC7_9FIRM</name>
<accession>A0A0E2HAC7</accession>
<dbReference type="SMART" id="SM00342">
    <property type="entry name" value="HTH_ARAC"/>
    <property type="match status" value="1"/>
</dbReference>
<keyword evidence="3" id="KW-0804">Transcription</keyword>
<dbReference type="CDD" id="cd02208">
    <property type="entry name" value="cupin_RmlC-like"/>
    <property type="match status" value="1"/>
</dbReference>
<gene>
    <name evidence="5" type="ORF">HMPREF1090_02822</name>
</gene>
<evidence type="ECO:0000256" key="2">
    <source>
        <dbReference type="ARBA" id="ARBA00023125"/>
    </source>
</evidence>
<proteinExistence type="predicted"/>
<dbReference type="HOGENOM" id="CLU_000445_88_3_9"/>
<evidence type="ECO:0000313" key="5">
    <source>
        <dbReference type="EMBL" id="ENZ13484.1"/>
    </source>
</evidence>
<dbReference type="InterPro" id="IPR011051">
    <property type="entry name" value="RmlC_Cupin_sf"/>
</dbReference>
<dbReference type="InterPro" id="IPR013096">
    <property type="entry name" value="Cupin_2"/>
</dbReference>
<dbReference type="InterPro" id="IPR018062">
    <property type="entry name" value="HTH_AraC-typ_CS"/>
</dbReference>
<evidence type="ECO:0000256" key="3">
    <source>
        <dbReference type="ARBA" id="ARBA00023163"/>
    </source>
</evidence>
<evidence type="ECO:0000256" key="1">
    <source>
        <dbReference type="ARBA" id="ARBA00023015"/>
    </source>
</evidence>
<evidence type="ECO:0000259" key="4">
    <source>
        <dbReference type="PROSITE" id="PS01124"/>
    </source>
</evidence>
<dbReference type="InterPro" id="IPR018060">
    <property type="entry name" value="HTH_AraC"/>
</dbReference>
<evidence type="ECO:0000313" key="6">
    <source>
        <dbReference type="Proteomes" id="UP000013085"/>
    </source>
</evidence>
<dbReference type="AlphaFoldDB" id="A0A0E2HAC7"/>
<dbReference type="PROSITE" id="PS00041">
    <property type="entry name" value="HTH_ARAC_FAMILY_1"/>
    <property type="match status" value="1"/>
</dbReference>
<keyword evidence="2" id="KW-0238">DNA-binding</keyword>
<dbReference type="Pfam" id="PF12833">
    <property type="entry name" value="HTH_18"/>
    <property type="match status" value="1"/>
</dbReference>
<organism evidence="5 6">
    <name type="scientific">[Clostridium] clostridioforme 90A8</name>
    <dbReference type="NCBI Taxonomy" id="999408"/>
    <lineage>
        <taxon>Bacteria</taxon>
        <taxon>Bacillati</taxon>
        <taxon>Bacillota</taxon>
        <taxon>Clostridia</taxon>
        <taxon>Lachnospirales</taxon>
        <taxon>Lachnospiraceae</taxon>
        <taxon>Enterocloster</taxon>
    </lineage>
</organism>
<dbReference type="PANTHER" id="PTHR43280:SF28">
    <property type="entry name" value="HTH-TYPE TRANSCRIPTIONAL ACTIVATOR RHAS"/>
    <property type="match status" value="1"/>
</dbReference>
<dbReference type="Pfam" id="PF07883">
    <property type="entry name" value="Cupin_2"/>
    <property type="match status" value="1"/>
</dbReference>
<dbReference type="Proteomes" id="UP000013085">
    <property type="component" value="Unassembled WGS sequence"/>
</dbReference>
<protein>
    <recommendedName>
        <fullName evidence="4">HTH araC/xylS-type domain-containing protein</fullName>
    </recommendedName>
</protein>
<dbReference type="SUPFAM" id="SSF46689">
    <property type="entry name" value="Homeodomain-like"/>
    <property type="match status" value="2"/>
</dbReference>